<evidence type="ECO:0000256" key="7">
    <source>
        <dbReference type="SAM" id="Coils"/>
    </source>
</evidence>
<evidence type="ECO:0000256" key="2">
    <source>
        <dbReference type="ARBA" id="ARBA00004300"/>
    </source>
</evidence>
<evidence type="ECO:0000256" key="4">
    <source>
        <dbReference type="ARBA" id="ARBA00022794"/>
    </source>
</evidence>
<keyword evidence="7" id="KW-0175">Coiled coil</keyword>
<protein>
    <recommendedName>
        <fullName evidence="12">LisH domain-containing protein ARMC9</fullName>
    </recommendedName>
</protein>
<accession>A0AAZ3RWJ9</accession>
<evidence type="ECO:0000256" key="6">
    <source>
        <dbReference type="ARBA" id="ARBA00023273"/>
    </source>
</evidence>
<dbReference type="Gene3D" id="1.25.10.10">
    <property type="entry name" value="Leucine-rich Repeat Variant"/>
    <property type="match status" value="1"/>
</dbReference>
<dbReference type="SUPFAM" id="SSF48371">
    <property type="entry name" value="ARM repeat"/>
    <property type="match status" value="1"/>
</dbReference>
<dbReference type="GO" id="GO:0036064">
    <property type="term" value="C:ciliary basal body"/>
    <property type="evidence" value="ECO:0007669"/>
    <property type="project" value="InterPro"/>
</dbReference>
<sequence length="687" mass="78910">MGSLLTYLKYGEFEETVHHFEKECKNKGKVVPKPRGNSLRDSKTLIIQKDLLSSFDDGDFKVFFELWTEFVPLEVRDCDPHAQKLEFYLHVHFTIFPLKIHLGRHDRADFEVRITHFKHYLETRGAALSQTTEFLPYYALPFVPNPVVHPSFRDLFQESWIPEMKRELEKFLTVTLKVSDTPRLLSLYKDGGRNTKDTIQQLRLQLAEAEKRTSSYMRRFNKMQADHHNLIGVTAELVDSLEATVSGKMISPEYLQSVCVRLFSSQLRQSAAQSIDFTRPGTASSLLRASIVPQRPKEVPLLPSLDYDKLKRDLLGGSDRLKALLLQALCWRLTRSLQGEQRDTVLQAYVSNDLLDYHSTRQKPVLLLMRSKNEMVRQYMARLINAFASLAEGRVYLSQVPSLLRLLIESLRTEEKDSVSRENVLGALQKLSLRRSQQSAMIEDGLIDWLVDELQDSDCLSDYTLEYAVALLMNLCLRTRGSLSSPGTTHHLVPPITWYHPYLSMEEILHCYSKEENPELNRQIEFIIKQLNSGQSHTQQRYRPIEVVHFIMYTDLDKEEVLQLQPRELSGETLLTTEYLGIMTNMATRVKRRSAAPLGRSVDEPLQRPVTPISHRNTHIMQVVHTHTYTVYVQHGAMRSGLEALKQTNDPIAVTDRSTTTAAKCQCTAPAKCILCFRNSELAKCLK</sequence>
<dbReference type="InterPro" id="IPR056327">
    <property type="entry name" value="ARMC9_CTLH-like_dom"/>
</dbReference>
<dbReference type="Ensembl" id="ENSOTST00005155342.1">
    <property type="protein sequence ID" value="ENSOTSP00005145881.1"/>
    <property type="gene ID" value="ENSOTSG00005001827.2"/>
</dbReference>
<feature type="domain" description="LisH" evidence="8">
    <location>
        <begin position="441"/>
        <end position="482"/>
    </location>
</feature>
<dbReference type="InterPro" id="IPR040369">
    <property type="entry name" value="ARMC9"/>
</dbReference>
<reference evidence="10" key="2">
    <citation type="submission" date="2025-08" db="UniProtKB">
        <authorList>
            <consortium name="Ensembl"/>
        </authorList>
    </citation>
    <scope>IDENTIFICATION</scope>
</reference>
<proteinExistence type="predicted"/>
<dbReference type="Pfam" id="PF21050">
    <property type="entry name" value="ARMC9_ARM"/>
    <property type="match status" value="1"/>
</dbReference>
<keyword evidence="4" id="KW-0970">Cilium biogenesis/degradation</keyword>
<dbReference type="PANTHER" id="PTHR14881">
    <property type="entry name" value="LISH DOMAIN-CONTAINING PROTEIN ARMC9"/>
    <property type="match status" value="1"/>
</dbReference>
<evidence type="ECO:0000256" key="1">
    <source>
        <dbReference type="ARBA" id="ARBA00004120"/>
    </source>
</evidence>
<gene>
    <name evidence="10" type="primary">ARMC9</name>
</gene>
<keyword evidence="11" id="KW-1185">Reference proteome</keyword>
<evidence type="ECO:0008006" key="12">
    <source>
        <dbReference type="Google" id="ProtNLM"/>
    </source>
</evidence>
<dbReference type="AlphaFoldDB" id="A0AAZ3RWJ9"/>
<dbReference type="GO" id="GO:0097542">
    <property type="term" value="C:ciliary tip"/>
    <property type="evidence" value="ECO:0007669"/>
    <property type="project" value="TreeGrafter"/>
</dbReference>
<comment type="subcellular location">
    <subcellularLocation>
        <location evidence="1">Cytoplasm</location>
        <location evidence="1">Cytoskeleton</location>
        <location evidence="1">Cilium basal body</location>
    </subcellularLocation>
    <subcellularLocation>
        <location evidence="2">Cytoplasm</location>
        <location evidence="2">Cytoskeleton</location>
        <location evidence="2">Microtubule organizing center</location>
        <location evidence="2">Centrosome</location>
    </subcellularLocation>
</comment>
<dbReference type="Pfam" id="PF21051">
    <property type="entry name" value="ARMC9_LisH"/>
    <property type="match status" value="1"/>
</dbReference>
<evidence type="ECO:0000259" key="9">
    <source>
        <dbReference type="Pfam" id="PF23138"/>
    </source>
</evidence>
<evidence type="ECO:0000313" key="10">
    <source>
        <dbReference type="Ensembl" id="ENSOTSP00005145881.1"/>
    </source>
</evidence>
<dbReference type="InterPro" id="IPR011989">
    <property type="entry name" value="ARM-like"/>
</dbReference>
<dbReference type="PANTHER" id="PTHR14881:SF4">
    <property type="entry name" value="LISH DOMAIN-CONTAINING PROTEIN ARMC9"/>
    <property type="match status" value="1"/>
</dbReference>
<dbReference type="InterPro" id="IPR016024">
    <property type="entry name" value="ARM-type_fold"/>
</dbReference>
<feature type="domain" description="ARMC9 CTLH-like" evidence="9">
    <location>
        <begin position="46"/>
        <end position="177"/>
    </location>
</feature>
<feature type="coiled-coil region" evidence="7">
    <location>
        <begin position="192"/>
        <end position="219"/>
    </location>
</feature>
<reference evidence="11" key="1">
    <citation type="journal article" date="2018" name="PLoS ONE">
        <title>Chinook salmon (Oncorhynchus tshawytscha) genome and transcriptome.</title>
        <authorList>
            <person name="Christensen K.A."/>
            <person name="Leong J.S."/>
            <person name="Sakhrani D."/>
            <person name="Biagi C.A."/>
            <person name="Minkley D.R."/>
            <person name="Withler R.E."/>
            <person name="Rondeau E.B."/>
            <person name="Koop B.F."/>
            <person name="Devlin R.H."/>
        </authorList>
    </citation>
    <scope>NUCLEOTIDE SEQUENCE [LARGE SCALE GENOMIC DNA]</scope>
</reference>
<reference evidence="10" key="3">
    <citation type="submission" date="2025-09" db="UniProtKB">
        <authorList>
            <consortium name="Ensembl"/>
        </authorList>
    </citation>
    <scope>IDENTIFICATION</scope>
</reference>
<dbReference type="InterPro" id="IPR048959">
    <property type="entry name" value="ARMC9_ARM_dom"/>
</dbReference>
<evidence type="ECO:0000256" key="3">
    <source>
        <dbReference type="ARBA" id="ARBA00022490"/>
    </source>
</evidence>
<dbReference type="GO" id="GO:0060271">
    <property type="term" value="P:cilium assembly"/>
    <property type="evidence" value="ECO:0007669"/>
    <property type="project" value="InterPro"/>
</dbReference>
<keyword evidence="6" id="KW-0966">Cell projection</keyword>
<keyword evidence="3" id="KW-0963">Cytoplasm</keyword>
<dbReference type="GeneTree" id="ENSGT00390000018026"/>
<organism evidence="10 11">
    <name type="scientific">Oncorhynchus tshawytscha</name>
    <name type="common">Chinook salmon</name>
    <name type="synonym">Salmo tshawytscha</name>
    <dbReference type="NCBI Taxonomy" id="74940"/>
    <lineage>
        <taxon>Eukaryota</taxon>
        <taxon>Metazoa</taxon>
        <taxon>Chordata</taxon>
        <taxon>Craniata</taxon>
        <taxon>Vertebrata</taxon>
        <taxon>Euteleostomi</taxon>
        <taxon>Actinopterygii</taxon>
        <taxon>Neopterygii</taxon>
        <taxon>Teleostei</taxon>
        <taxon>Protacanthopterygii</taxon>
        <taxon>Salmoniformes</taxon>
        <taxon>Salmonidae</taxon>
        <taxon>Salmoninae</taxon>
        <taxon>Oncorhynchus</taxon>
    </lineage>
</organism>
<dbReference type="InterPro" id="IPR048957">
    <property type="entry name" value="ARMC9_LisH"/>
</dbReference>
<dbReference type="GO" id="GO:0005813">
    <property type="term" value="C:centrosome"/>
    <property type="evidence" value="ECO:0007669"/>
    <property type="project" value="UniProtKB-SubCell"/>
</dbReference>
<dbReference type="GO" id="GO:0005814">
    <property type="term" value="C:centriole"/>
    <property type="evidence" value="ECO:0007669"/>
    <property type="project" value="TreeGrafter"/>
</dbReference>
<name>A0AAZ3RWJ9_ONCTS</name>
<keyword evidence="5" id="KW-0206">Cytoskeleton</keyword>
<evidence type="ECO:0000259" key="8">
    <source>
        <dbReference type="Pfam" id="PF21050"/>
    </source>
</evidence>
<evidence type="ECO:0000256" key="5">
    <source>
        <dbReference type="ARBA" id="ARBA00023212"/>
    </source>
</evidence>
<dbReference type="Proteomes" id="UP000694402">
    <property type="component" value="Unassembled WGS sequence"/>
</dbReference>
<dbReference type="Pfam" id="PF23138">
    <property type="entry name" value="CTLH_Armc9"/>
    <property type="match status" value="1"/>
</dbReference>
<evidence type="ECO:0000313" key="11">
    <source>
        <dbReference type="Proteomes" id="UP000694402"/>
    </source>
</evidence>